<evidence type="ECO:0000313" key="10">
    <source>
        <dbReference type="Proteomes" id="UP000015102"/>
    </source>
</evidence>
<comment type="subcellular location">
    <subcellularLocation>
        <location evidence="1">Membrane</location>
        <topology evidence="1">Multi-pass membrane protein</topology>
    </subcellularLocation>
</comment>
<evidence type="ECO:0000256" key="4">
    <source>
        <dbReference type="ARBA" id="ARBA00022989"/>
    </source>
</evidence>
<name>T1GFW5_MEGSC</name>
<dbReference type="AlphaFoldDB" id="T1GFW5"/>
<dbReference type="GO" id="GO:0005789">
    <property type="term" value="C:endoplasmic reticulum membrane"/>
    <property type="evidence" value="ECO:0007669"/>
    <property type="project" value="InterPro"/>
</dbReference>
<dbReference type="PANTHER" id="PTHR31158:SF10">
    <property type="entry name" value="LD27791P"/>
    <property type="match status" value="1"/>
</dbReference>
<proteinExistence type="inferred from homology"/>
<feature type="region of interest" description="Disordered" evidence="7">
    <location>
        <begin position="191"/>
        <end position="252"/>
    </location>
</feature>
<dbReference type="GO" id="GO:0015031">
    <property type="term" value="P:protein transport"/>
    <property type="evidence" value="ECO:0007669"/>
    <property type="project" value="InterPro"/>
</dbReference>
<dbReference type="EMBL" id="CAQQ02078662">
    <property type="status" value="NOT_ANNOTATED_CDS"/>
    <property type="molecule type" value="Genomic_DNA"/>
</dbReference>
<dbReference type="OMA" id="FTWGMEY"/>
<dbReference type="InterPro" id="IPR018469">
    <property type="entry name" value="Dual_oxidase_maturation_fac"/>
</dbReference>
<dbReference type="Pfam" id="PF10204">
    <property type="entry name" value="DuoxA"/>
    <property type="match status" value="1"/>
</dbReference>
<keyword evidence="3 8" id="KW-0812">Transmembrane</keyword>
<sequence length="280" mass="32368">MTKHYHEALRRGLPFPILTVAEYFSLSQEGFTWGMEYRQAGYFASILLWTSLASWMLMNLLLIAIWSIYESIYRCTTSLNNIGYYYLLPKRPLVIFLEGGTLEFSLGWCYWLLLVAGVLCFIVGVAISVMDLVWPHRFSTILEVYFDTPYDRHVILEESSDVRYRKRPTNKGLENPPGLGSRILRRLSSKATKETSLNNNGPNDGIENKGFQGDVPKSPWRYPFRRSQNMPQRNLRRTISQDSTSSIASASVQISPIHKQALSRMLPKTPHERIRDLDHW</sequence>
<comment type="similarity">
    <text evidence="2">Belongs to the DUOXA family.</text>
</comment>
<dbReference type="PANTHER" id="PTHR31158">
    <property type="entry name" value="DUAL OXIDASE 2"/>
    <property type="match status" value="1"/>
</dbReference>
<evidence type="ECO:0000256" key="8">
    <source>
        <dbReference type="SAM" id="Phobius"/>
    </source>
</evidence>
<feature type="transmembrane region" description="Helical" evidence="8">
    <location>
        <begin position="110"/>
        <end position="134"/>
    </location>
</feature>
<feature type="compositionally biased region" description="Low complexity" evidence="7">
    <location>
        <begin position="238"/>
        <end position="252"/>
    </location>
</feature>
<evidence type="ECO:0000256" key="3">
    <source>
        <dbReference type="ARBA" id="ARBA00022692"/>
    </source>
</evidence>
<organism evidence="9 10">
    <name type="scientific">Megaselia scalaris</name>
    <name type="common">Humpbacked fly</name>
    <name type="synonym">Phora scalaris</name>
    <dbReference type="NCBI Taxonomy" id="36166"/>
    <lineage>
        <taxon>Eukaryota</taxon>
        <taxon>Metazoa</taxon>
        <taxon>Ecdysozoa</taxon>
        <taxon>Arthropoda</taxon>
        <taxon>Hexapoda</taxon>
        <taxon>Insecta</taxon>
        <taxon>Pterygota</taxon>
        <taxon>Neoptera</taxon>
        <taxon>Endopterygota</taxon>
        <taxon>Diptera</taxon>
        <taxon>Brachycera</taxon>
        <taxon>Muscomorpha</taxon>
        <taxon>Platypezoidea</taxon>
        <taxon>Phoridae</taxon>
        <taxon>Megaseliini</taxon>
        <taxon>Megaselia</taxon>
    </lineage>
</organism>
<evidence type="ECO:0000256" key="7">
    <source>
        <dbReference type="SAM" id="MobiDB-lite"/>
    </source>
</evidence>
<dbReference type="EnsemblMetazoa" id="MESCA002267-RA">
    <property type="protein sequence ID" value="MESCA002267-PA"/>
    <property type="gene ID" value="MESCA002267"/>
</dbReference>
<protein>
    <submittedName>
        <fullName evidence="9">Uncharacterized protein</fullName>
    </submittedName>
</protein>
<evidence type="ECO:0000256" key="6">
    <source>
        <dbReference type="ARBA" id="ARBA00023180"/>
    </source>
</evidence>
<reference evidence="10" key="1">
    <citation type="submission" date="2013-02" db="EMBL/GenBank/DDBJ databases">
        <authorList>
            <person name="Hughes D."/>
        </authorList>
    </citation>
    <scope>NUCLEOTIDE SEQUENCE</scope>
    <source>
        <strain>Durham</strain>
        <strain evidence="10">NC isolate 2 -- Noor lab</strain>
    </source>
</reference>
<evidence type="ECO:0000256" key="2">
    <source>
        <dbReference type="ARBA" id="ARBA00009816"/>
    </source>
</evidence>
<dbReference type="Proteomes" id="UP000015102">
    <property type="component" value="Unassembled WGS sequence"/>
</dbReference>
<accession>T1GFW5</accession>
<reference evidence="9" key="2">
    <citation type="submission" date="2015-06" db="UniProtKB">
        <authorList>
            <consortium name="EnsemblMetazoa"/>
        </authorList>
    </citation>
    <scope>IDENTIFICATION</scope>
</reference>
<dbReference type="HOGENOM" id="CLU_045258_3_0_1"/>
<keyword evidence="4 8" id="KW-1133">Transmembrane helix</keyword>
<keyword evidence="6" id="KW-0325">Glycoprotein</keyword>
<dbReference type="STRING" id="36166.T1GFW5"/>
<evidence type="ECO:0000313" key="9">
    <source>
        <dbReference type="EnsemblMetazoa" id="MESCA002267-PA"/>
    </source>
</evidence>
<evidence type="ECO:0000256" key="5">
    <source>
        <dbReference type="ARBA" id="ARBA00023136"/>
    </source>
</evidence>
<keyword evidence="5 8" id="KW-0472">Membrane</keyword>
<feature type="transmembrane region" description="Helical" evidence="8">
    <location>
        <begin position="46"/>
        <end position="69"/>
    </location>
</feature>
<keyword evidence="10" id="KW-1185">Reference proteome</keyword>
<evidence type="ECO:0000256" key="1">
    <source>
        <dbReference type="ARBA" id="ARBA00004141"/>
    </source>
</evidence>